<comment type="similarity">
    <text evidence="1">Belongs to the myoviridae tail sheath protein family.</text>
</comment>
<name>A0A1G7U8T6_9PSEU</name>
<dbReference type="PANTHER" id="PTHR35861:SF1">
    <property type="entry name" value="PHAGE TAIL SHEATH PROTEIN"/>
    <property type="match status" value="1"/>
</dbReference>
<accession>A0A1G7U8T6</accession>
<dbReference type="AlphaFoldDB" id="A0A1G7U8T6"/>
<dbReference type="RefSeq" id="WP_090051284.1">
    <property type="nucleotide sequence ID" value="NZ_FNCC01000008.1"/>
</dbReference>
<dbReference type="PANTHER" id="PTHR35861">
    <property type="match status" value="1"/>
</dbReference>
<evidence type="ECO:0000259" key="3">
    <source>
        <dbReference type="Pfam" id="PF17482"/>
    </source>
</evidence>
<feature type="domain" description="Tail sheath protein C-terminal" evidence="3">
    <location>
        <begin position="387"/>
        <end position="492"/>
    </location>
</feature>
<dbReference type="InterPro" id="IPR020287">
    <property type="entry name" value="Tail_sheath_C"/>
</dbReference>
<proteinExistence type="inferred from homology"/>
<sequence>MPTYLSPGVYVEEVEAGARPIEGVGTAVAAFVGFAAKGEYNTPTLVSNWAQYSEKFGDFAEGCYLPLAVYGYFLNGGTNCYVVRVGGDRTAPALPAGPSAVLGSYRVTARELGAGTLSVEVGDPAGENQQEDRFTLLVKDNGKVVESHQVTAKRGKENVVTVVNTASKLITVEEVPGAALTRPDKVTAALRETPPAPPVPRKVVADDYVGDVADRTGFGGLEAIDEVTMIAVPDLMSSYQRGMMTLEAVKTVQAAMIAHCELMGDRMAILDPPPDLTPAQVKNWTQVEAGYDSKYAALYYPWVKVYDPSTSDNVFVPPSGHMAGVWARSDATRGVHKAPANEPVRGAVALQTQLTRAEQELLNPIGVNCIRAFTGRGIRVWGARTLSSDPAWRYLNVRRLFNYLEESILDGTQWVVFEPNDDALWARIRRTIASFLVMEWRKGALFGLTPDEAFYVKCDRETNPAEGIDLGQVVCEIGIAPVKPAEFVVFRLAQLQGGTSLVNE</sequence>
<keyword evidence="5" id="KW-1185">Reference proteome</keyword>
<dbReference type="Pfam" id="PF17482">
    <property type="entry name" value="Phage_sheath_1C"/>
    <property type="match status" value="1"/>
</dbReference>
<dbReference type="Proteomes" id="UP000199623">
    <property type="component" value="Unassembled WGS sequence"/>
</dbReference>
<evidence type="ECO:0000313" key="5">
    <source>
        <dbReference type="Proteomes" id="UP000199623"/>
    </source>
</evidence>
<dbReference type="STRING" id="200378.SAMN05216553_10865"/>
<evidence type="ECO:0000259" key="2">
    <source>
        <dbReference type="Pfam" id="PF04984"/>
    </source>
</evidence>
<organism evidence="4 5">
    <name type="scientific">Lentzea fradiae</name>
    <dbReference type="NCBI Taxonomy" id="200378"/>
    <lineage>
        <taxon>Bacteria</taxon>
        <taxon>Bacillati</taxon>
        <taxon>Actinomycetota</taxon>
        <taxon>Actinomycetes</taxon>
        <taxon>Pseudonocardiales</taxon>
        <taxon>Pseudonocardiaceae</taxon>
        <taxon>Lentzea</taxon>
    </lineage>
</organism>
<dbReference type="InterPro" id="IPR035089">
    <property type="entry name" value="Phage_sheath_subtilisin"/>
</dbReference>
<evidence type="ECO:0000313" key="4">
    <source>
        <dbReference type="EMBL" id="SDG43721.1"/>
    </source>
</evidence>
<feature type="domain" description="Tail sheath protein subtilisin-like" evidence="2">
    <location>
        <begin position="246"/>
        <end position="386"/>
    </location>
</feature>
<dbReference type="EMBL" id="FNCC01000008">
    <property type="protein sequence ID" value="SDG43721.1"/>
    <property type="molecule type" value="Genomic_DNA"/>
</dbReference>
<protein>
    <recommendedName>
        <fullName evidence="6">Tail sheath protein C-terminal domain-containing protein</fullName>
    </recommendedName>
</protein>
<evidence type="ECO:0000256" key="1">
    <source>
        <dbReference type="ARBA" id="ARBA00008005"/>
    </source>
</evidence>
<dbReference type="Pfam" id="PF04984">
    <property type="entry name" value="Phage_sheath_1"/>
    <property type="match status" value="1"/>
</dbReference>
<evidence type="ECO:0008006" key="6">
    <source>
        <dbReference type="Google" id="ProtNLM"/>
    </source>
</evidence>
<dbReference type="Gene3D" id="3.40.50.11780">
    <property type="match status" value="2"/>
</dbReference>
<dbReference type="OrthoDB" id="9767864at2"/>
<dbReference type="InterPro" id="IPR052042">
    <property type="entry name" value="Tail_sheath_structural"/>
</dbReference>
<gene>
    <name evidence="4" type="ORF">SAMN05216553_10865</name>
</gene>
<reference evidence="5" key="1">
    <citation type="submission" date="2016-10" db="EMBL/GenBank/DDBJ databases">
        <authorList>
            <person name="Varghese N."/>
            <person name="Submissions S."/>
        </authorList>
    </citation>
    <scope>NUCLEOTIDE SEQUENCE [LARGE SCALE GENOMIC DNA]</scope>
    <source>
        <strain evidence="5">CGMCC 4.3506</strain>
    </source>
</reference>